<evidence type="ECO:0000256" key="1">
    <source>
        <dbReference type="ARBA" id="ARBA00004141"/>
    </source>
</evidence>
<evidence type="ECO:0000256" key="3">
    <source>
        <dbReference type="ARBA" id="ARBA00022989"/>
    </source>
</evidence>
<comment type="subcellular location">
    <subcellularLocation>
        <location evidence="1">Membrane</location>
        <topology evidence="1">Multi-pass membrane protein</topology>
    </subcellularLocation>
</comment>
<evidence type="ECO:0000256" key="5">
    <source>
        <dbReference type="SAM" id="Phobius"/>
    </source>
</evidence>
<evidence type="ECO:0000256" key="2">
    <source>
        <dbReference type="ARBA" id="ARBA00022692"/>
    </source>
</evidence>
<keyword evidence="3 5" id="KW-1133">Transmembrane helix</keyword>
<evidence type="ECO:0000313" key="7">
    <source>
        <dbReference type="Proteomes" id="UP001217089"/>
    </source>
</evidence>
<dbReference type="SUPFAM" id="SSF103473">
    <property type="entry name" value="MFS general substrate transporter"/>
    <property type="match status" value="1"/>
</dbReference>
<sequence>MDKDNQGLIETPCRTYKRRWYVLCMLSLLSCIQNGVWATWGPIAQSAKLAFDWTDTTIFMLVNSGNIALIVVMIPATWLLRVKEISKQPGKCQNSELLNIHLLIFIGQSLNGVAGTIAFAGPSLLSEQWFPHNQRTTATAISLMFSSVGAALAFVVEFGMSALLTIVSLLYLPDKPPTPPSTTAAEDRIDFISSITQIKTILAYSNNLWIFDRSIWCYQCNVRCLPSSIVNIAAMPLFYEISCEAAFPVSEGITTGFLTLLQNLGGTLVLLISLVQNI</sequence>
<dbReference type="EMBL" id="JARBDR010000657">
    <property type="protein sequence ID" value="KAJ8309448.1"/>
    <property type="molecule type" value="Genomic_DNA"/>
</dbReference>
<evidence type="ECO:0000256" key="4">
    <source>
        <dbReference type="ARBA" id="ARBA00023136"/>
    </source>
</evidence>
<dbReference type="PANTHER" id="PTHR10924:SF27">
    <property type="entry name" value="SOLUTE CARRIER FAMILY 49 MEMBER 4"/>
    <property type="match status" value="1"/>
</dbReference>
<keyword evidence="4 5" id="KW-0472">Membrane</keyword>
<dbReference type="PANTHER" id="PTHR10924">
    <property type="entry name" value="MAJOR FACILITATOR SUPERFAMILY PROTEIN-RELATED"/>
    <property type="match status" value="1"/>
</dbReference>
<reference evidence="6 7" key="1">
    <citation type="submission" date="2022-12" db="EMBL/GenBank/DDBJ databases">
        <title>Chromosome-level genome of Tegillarca granosa.</title>
        <authorList>
            <person name="Kim J."/>
        </authorList>
    </citation>
    <scope>NUCLEOTIDE SEQUENCE [LARGE SCALE GENOMIC DNA]</scope>
    <source>
        <strain evidence="6">Teg-2019</strain>
        <tissue evidence="6">Adductor muscle</tissue>
    </source>
</reference>
<comment type="caution">
    <text evidence="6">The sequence shown here is derived from an EMBL/GenBank/DDBJ whole genome shotgun (WGS) entry which is preliminary data.</text>
</comment>
<dbReference type="Gene3D" id="1.20.1250.20">
    <property type="entry name" value="MFS general substrate transporter like domains"/>
    <property type="match status" value="1"/>
</dbReference>
<gene>
    <name evidence="6" type="ORF">KUTeg_014322</name>
</gene>
<feature type="non-terminal residue" evidence="6">
    <location>
        <position position="278"/>
    </location>
</feature>
<protein>
    <submittedName>
        <fullName evidence="6">Uncharacterized protein</fullName>
    </submittedName>
</protein>
<accession>A0ABQ9F1P0</accession>
<feature type="transmembrane region" description="Helical" evidence="5">
    <location>
        <begin position="100"/>
        <end position="120"/>
    </location>
</feature>
<evidence type="ECO:0000313" key="6">
    <source>
        <dbReference type="EMBL" id="KAJ8309448.1"/>
    </source>
</evidence>
<dbReference type="PROSITE" id="PS51257">
    <property type="entry name" value="PROKAR_LIPOPROTEIN"/>
    <property type="match status" value="1"/>
</dbReference>
<dbReference type="InterPro" id="IPR049680">
    <property type="entry name" value="FLVCR1-2_SLC49-like"/>
</dbReference>
<dbReference type="InterPro" id="IPR036259">
    <property type="entry name" value="MFS_trans_sf"/>
</dbReference>
<keyword evidence="2 5" id="KW-0812">Transmembrane</keyword>
<feature type="transmembrane region" description="Helical" evidence="5">
    <location>
        <begin position="20"/>
        <end position="38"/>
    </location>
</feature>
<feature type="transmembrane region" description="Helical" evidence="5">
    <location>
        <begin position="58"/>
        <end position="80"/>
    </location>
</feature>
<dbReference type="Proteomes" id="UP001217089">
    <property type="component" value="Unassembled WGS sequence"/>
</dbReference>
<keyword evidence="7" id="KW-1185">Reference proteome</keyword>
<name>A0ABQ9F1P0_TEGGR</name>
<proteinExistence type="predicted"/>
<organism evidence="6 7">
    <name type="scientific">Tegillarca granosa</name>
    <name type="common">Malaysian cockle</name>
    <name type="synonym">Anadara granosa</name>
    <dbReference type="NCBI Taxonomy" id="220873"/>
    <lineage>
        <taxon>Eukaryota</taxon>
        <taxon>Metazoa</taxon>
        <taxon>Spiralia</taxon>
        <taxon>Lophotrochozoa</taxon>
        <taxon>Mollusca</taxon>
        <taxon>Bivalvia</taxon>
        <taxon>Autobranchia</taxon>
        <taxon>Pteriomorphia</taxon>
        <taxon>Arcoida</taxon>
        <taxon>Arcoidea</taxon>
        <taxon>Arcidae</taxon>
        <taxon>Tegillarca</taxon>
    </lineage>
</organism>
<feature type="transmembrane region" description="Helical" evidence="5">
    <location>
        <begin position="140"/>
        <end position="172"/>
    </location>
</feature>